<organism evidence="1 2">
    <name type="scientific">Trichonephila inaurata madagascariensis</name>
    <dbReference type="NCBI Taxonomy" id="2747483"/>
    <lineage>
        <taxon>Eukaryota</taxon>
        <taxon>Metazoa</taxon>
        <taxon>Ecdysozoa</taxon>
        <taxon>Arthropoda</taxon>
        <taxon>Chelicerata</taxon>
        <taxon>Arachnida</taxon>
        <taxon>Araneae</taxon>
        <taxon>Araneomorphae</taxon>
        <taxon>Entelegynae</taxon>
        <taxon>Araneoidea</taxon>
        <taxon>Nephilidae</taxon>
        <taxon>Trichonephila</taxon>
        <taxon>Trichonephila inaurata</taxon>
    </lineage>
</organism>
<name>A0A8X6XGH7_9ARAC</name>
<evidence type="ECO:0000313" key="2">
    <source>
        <dbReference type="Proteomes" id="UP000886998"/>
    </source>
</evidence>
<dbReference type="AlphaFoldDB" id="A0A8X6XGH7"/>
<dbReference type="EMBL" id="BMAV01009246">
    <property type="protein sequence ID" value="GFY53422.1"/>
    <property type="molecule type" value="Genomic_DNA"/>
</dbReference>
<dbReference type="Proteomes" id="UP000886998">
    <property type="component" value="Unassembled WGS sequence"/>
</dbReference>
<reference evidence="1" key="1">
    <citation type="submission" date="2020-08" db="EMBL/GenBank/DDBJ databases">
        <title>Multicomponent nature underlies the extraordinary mechanical properties of spider dragline silk.</title>
        <authorList>
            <person name="Kono N."/>
            <person name="Nakamura H."/>
            <person name="Mori M."/>
            <person name="Yoshida Y."/>
            <person name="Ohtoshi R."/>
            <person name="Malay A.D."/>
            <person name="Moran D.A.P."/>
            <person name="Tomita M."/>
            <person name="Numata K."/>
            <person name="Arakawa K."/>
        </authorList>
    </citation>
    <scope>NUCLEOTIDE SEQUENCE</scope>
</reference>
<dbReference type="OrthoDB" id="6409999at2759"/>
<proteinExistence type="predicted"/>
<protein>
    <submittedName>
        <fullName evidence="1">Uncharacterized protein</fullName>
    </submittedName>
</protein>
<accession>A0A8X6XGH7</accession>
<gene>
    <name evidence="1" type="primary">AVEN_63338_1</name>
    <name evidence="1" type="ORF">TNIN_62401</name>
</gene>
<sequence>MTMTASTKPSGFSVRDILELPEQKGGEKGAGRRTSPVPRALDLSDVTLPALCYGGLCPDVTYSRWLASEIIPAYAALRKYTLLLYLFDSKFI</sequence>
<keyword evidence="2" id="KW-1185">Reference proteome</keyword>
<comment type="caution">
    <text evidence="1">The sequence shown here is derived from an EMBL/GenBank/DDBJ whole genome shotgun (WGS) entry which is preliminary data.</text>
</comment>
<evidence type="ECO:0000313" key="1">
    <source>
        <dbReference type="EMBL" id="GFY53422.1"/>
    </source>
</evidence>